<evidence type="ECO:0000256" key="1">
    <source>
        <dbReference type="SAM" id="MobiDB-lite"/>
    </source>
</evidence>
<proteinExistence type="predicted"/>
<dbReference type="Proteomes" id="UP001620295">
    <property type="component" value="Unassembled WGS sequence"/>
</dbReference>
<dbReference type="EMBL" id="JBJDQH010000021">
    <property type="protein sequence ID" value="MFK4271868.1"/>
    <property type="molecule type" value="Genomic_DNA"/>
</dbReference>
<reference evidence="3 4" key="1">
    <citation type="submission" date="2024-11" db="EMBL/GenBank/DDBJ databases">
        <title>The Natural Products Discovery Center: Release of the First 8490 Sequenced Strains for Exploring Actinobacteria Biosynthetic Diversity.</title>
        <authorList>
            <person name="Kalkreuter E."/>
            <person name="Kautsar S.A."/>
            <person name="Yang D."/>
            <person name="Bader C.D."/>
            <person name="Teijaro C.N."/>
            <person name="Fluegel L."/>
            <person name="Davis C.M."/>
            <person name="Simpson J.R."/>
            <person name="Lauterbach L."/>
            <person name="Steele A.D."/>
            <person name="Gui C."/>
            <person name="Meng S."/>
            <person name="Li G."/>
            <person name="Viehrig K."/>
            <person name="Ye F."/>
            <person name="Su P."/>
            <person name="Kiefer A.F."/>
            <person name="Nichols A."/>
            <person name="Cepeda A.J."/>
            <person name="Yan W."/>
            <person name="Fan B."/>
            <person name="Jiang Y."/>
            <person name="Adhikari A."/>
            <person name="Zheng C.-J."/>
            <person name="Schuster L."/>
            <person name="Cowan T.M."/>
            <person name="Smanski M.J."/>
            <person name="Chevrette M.G."/>
            <person name="De Carvalho L.P.S."/>
            <person name="Shen B."/>
        </authorList>
    </citation>
    <scope>NUCLEOTIDE SEQUENCE [LARGE SCALE GENOMIC DNA]</scope>
    <source>
        <strain evidence="3 4">NPDC020863</strain>
    </source>
</reference>
<accession>A0ABW8M123</accession>
<feature type="region of interest" description="Disordered" evidence="1">
    <location>
        <begin position="269"/>
        <end position="294"/>
    </location>
</feature>
<dbReference type="Pfam" id="PF13349">
    <property type="entry name" value="DUF4097"/>
    <property type="match status" value="1"/>
</dbReference>
<dbReference type="RefSeq" id="WP_358701088.1">
    <property type="nucleotide sequence ID" value="NZ_JBFACG010000001.1"/>
</dbReference>
<comment type="caution">
    <text evidence="3">The sequence shown here is derived from an EMBL/GenBank/DDBJ whole genome shotgun (WGS) entry which is preliminary data.</text>
</comment>
<organism evidence="3 4">
    <name type="scientific">Streptomyces milbemycinicus</name>
    <dbReference type="NCBI Taxonomy" id="476552"/>
    <lineage>
        <taxon>Bacteria</taxon>
        <taxon>Bacillati</taxon>
        <taxon>Actinomycetota</taxon>
        <taxon>Actinomycetes</taxon>
        <taxon>Kitasatosporales</taxon>
        <taxon>Streptomycetaceae</taxon>
        <taxon>Streptomyces</taxon>
    </lineage>
</organism>
<feature type="domain" description="DUF4097" evidence="2">
    <location>
        <begin position="127"/>
        <end position="268"/>
    </location>
</feature>
<name>A0ABW8M123_9ACTN</name>
<protein>
    <submittedName>
        <fullName evidence="3">DUF4097 family beta strand repeat-containing protein</fullName>
    </submittedName>
</protein>
<dbReference type="InterPro" id="IPR025164">
    <property type="entry name" value="Toastrack_DUF4097"/>
</dbReference>
<evidence type="ECO:0000259" key="2">
    <source>
        <dbReference type="Pfam" id="PF13349"/>
    </source>
</evidence>
<gene>
    <name evidence="3" type="ORF">ACI2L5_44295</name>
</gene>
<evidence type="ECO:0000313" key="3">
    <source>
        <dbReference type="EMBL" id="MFK4271868.1"/>
    </source>
</evidence>
<sequence>MSGQSKWSLTEPQKLTFDDLVSTLQVRVVGGTVNVVGTDTGPARLELTEIDGPPLTVTHEDGTLKVGYDDVPWKGWLKWLDHKGWNRTVHLTLAVPTDTSASVGTVGAGAVVSGLTGRTEVHGVTGDVTLLGLTGPVHADTVSGRVEAQAVTGRLRFNSVNGDLTVIEGSGQSVHADTVSGDIVLDLAATTTSGGADIALNTVSGEIAIRLPHPADAEVEAHTASGAVSNAFEDLRVTGQWGAKRVSGRLGAGSGRLKATTVTGAIALLRRPPTEEDASTPPAQGPDRPEGKVL</sequence>
<keyword evidence="4" id="KW-1185">Reference proteome</keyword>
<evidence type="ECO:0000313" key="4">
    <source>
        <dbReference type="Proteomes" id="UP001620295"/>
    </source>
</evidence>